<keyword evidence="1 6" id="KW-0645">Protease</keyword>
<sequence precursor="true">MTMSSTPARRSRPTPLAGILAFILMTGSTSPSLAQSDAAGLSARFRRAAEGVLPSVVAVRSVPVEEGLGGGLLERLPPGGAAGWLPGRPRVSIRGGGASGVIVDAERGLILTTEQAMGGSPRAVVVFTDGRQVETDRVYRDPRSELVLVGIKPQGLGLKAVTWTGSQPLEMGDWLLAVGRPTGRSHAISAGIVSGRGLVNTPRGDFEGLWTDAITGGANAGGPLVDLEGRVVAIGLNPVDGAGSPERFGLAIPAEAARRFISEVSDPGQVRRGYLGLTIGEERGDPLDAGVPRGLVITAVLPGSAAEQSGFRAGDRLLAVDGLPIGEVDGLSRVVEAAPVGTEFRLRVSREGKATELVVRSRPRPDGQGVAAIRPAVPPRTASPNRPATSPTRRAPSAAQDRDKAAPTRTPREMSITPDTPRQLDPIGDPPSGSASLPPDPDGSPATARTPSPRAGAAAEPRPTAEPGLPDPAELPEDSRPLPIPVEQPKPQTPRRPSPTAAAKPGANASPDAVEGTPPAAKPQPATPATTQPGRKPEDKAASRPGADDKAPPVRKPDDKPSPKPKPDAKPSAKPQDQPKSQEKPRPHEKPKTGDEPKPQEKPASQAPPDEKSSTPKSKQDARPESKPAPPPAPISEPVDLSPLDPPLEVSPAPGPGRAR</sequence>
<evidence type="ECO:0000313" key="7">
    <source>
        <dbReference type="Proteomes" id="UP000324233"/>
    </source>
</evidence>
<dbReference type="Proteomes" id="UP000324233">
    <property type="component" value="Chromosome"/>
</dbReference>
<evidence type="ECO:0000256" key="3">
    <source>
        <dbReference type="SAM" id="MobiDB-lite"/>
    </source>
</evidence>
<dbReference type="Pfam" id="PF17820">
    <property type="entry name" value="PDZ_6"/>
    <property type="match status" value="1"/>
</dbReference>
<dbReference type="InterPro" id="IPR009003">
    <property type="entry name" value="Peptidase_S1_PA"/>
</dbReference>
<dbReference type="SUPFAM" id="SSF50156">
    <property type="entry name" value="PDZ domain-like"/>
    <property type="match status" value="1"/>
</dbReference>
<keyword evidence="7" id="KW-1185">Reference proteome</keyword>
<dbReference type="KEGG" id="agv:OJF2_19770"/>
<dbReference type="PANTHER" id="PTHR43343">
    <property type="entry name" value="PEPTIDASE S12"/>
    <property type="match status" value="1"/>
</dbReference>
<keyword evidence="2 6" id="KW-0378">Hydrolase</keyword>
<dbReference type="PANTHER" id="PTHR43343:SF3">
    <property type="entry name" value="PROTEASE DO-LIKE 8, CHLOROPLASTIC"/>
    <property type="match status" value="1"/>
</dbReference>
<feature type="compositionally biased region" description="Polar residues" evidence="3">
    <location>
        <begin position="382"/>
        <end position="392"/>
    </location>
</feature>
<dbReference type="GO" id="GO:0006508">
    <property type="term" value="P:proteolysis"/>
    <property type="evidence" value="ECO:0007669"/>
    <property type="project" value="UniProtKB-KW"/>
</dbReference>
<dbReference type="Gene3D" id="2.30.42.10">
    <property type="match status" value="1"/>
</dbReference>
<feature type="compositionally biased region" description="Basic and acidic residues" evidence="3">
    <location>
        <begin position="580"/>
        <end position="601"/>
    </location>
</feature>
<dbReference type="Pfam" id="PF13365">
    <property type="entry name" value="Trypsin_2"/>
    <property type="match status" value="1"/>
</dbReference>
<organism evidence="6 7">
    <name type="scientific">Aquisphaera giovannonii</name>
    <dbReference type="NCBI Taxonomy" id="406548"/>
    <lineage>
        <taxon>Bacteria</taxon>
        <taxon>Pseudomonadati</taxon>
        <taxon>Planctomycetota</taxon>
        <taxon>Planctomycetia</taxon>
        <taxon>Isosphaerales</taxon>
        <taxon>Isosphaeraceae</taxon>
        <taxon>Aquisphaera</taxon>
    </lineage>
</organism>
<dbReference type="SUPFAM" id="SSF50494">
    <property type="entry name" value="Trypsin-like serine proteases"/>
    <property type="match status" value="1"/>
</dbReference>
<dbReference type="InterPro" id="IPR051201">
    <property type="entry name" value="Chloro_Bact_Ser_Proteases"/>
</dbReference>
<dbReference type="InterPro" id="IPR001478">
    <property type="entry name" value="PDZ"/>
</dbReference>
<evidence type="ECO:0000256" key="2">
    <source>
        <dbReference type="ARBA" id="ARBA00022801"/>
    </source>
</evidence>
<feature type="region of interest" description="Disordered" evidence="3">
    <location>
        <begin position="359"/>
        <end position="660"/>
    </location>
</feature>
<feature type="compositionally biased region" description="Pro residues" evidence="3">
    <location>
        <begin position="482"/>
        <end position="497"/>
    </location>
</feature>
<gene>
    <name evidence="6" type="primary">degP_2</name>
    <name evidence="6" type="ORF">OJF2_19770</name>
</gene>
<evidence type="ECO:0000256" key="4">
    <source>
        <dbReference type="SAM" id="SignalP"/>
    </source>
</evidence>
<dbReference type="AlphaFoldDB" id="A0A5B9W0J6"/>
<dbReference type="GO" id="GO:0004252">
    <property type="term" value="F:serine-type endopeptidase activity"/>
    <property type="evidence" value="ECO:0007669"/>
    <property type="project" value="InterPro"/>
</dbReference>
<feature type="compositionally biased region" description="Basic and acidic residues" evidence="3">
    <location>
        <begin position="609"/>
        <end position="626"/>
    </location>
</feature>
<feature type="domain" description="PDZ" evidence="5">
    <location>
        <begin position="272"/>
        <end position="332"/>
    </location>
</feature>
<dbReference type="InterPro" id="IPR041489">
    <property type="entry name" value="PDZ_6"/>
</dbReference>
<feature type="compositionally biased region" description="Basic and acidic residues" evidence="3">
    <location>
        <begin position="400"/>
        <end position="412"/>
    </location>
</feature>
<reference evidence="6 7" key="1">
    <citation type="submission" date="2019-08" db="EMBL/GenBank/DDBJ databases">
        <title>Deep-cultivation of Planctomycetes and their phenomic and genomic characterization uncovers novel biology.</title>
        <authorList>
            <person name="Wiegand S."/>
            <person name="Jogler M."/>
            <person name="Boedeker C."/>
            <person name="Pinto D."/>
            <person name="Vollmers J."/>
            <person name="Rivas-Marin E."/>
            <person name="Kohn T."/>
            <person name="Peeters S.H."/>
            <person name="Heuer A."/>
            <person name="Rast P."/>
            <person name="Oberbeckmann S."/>
            <person name="Bunk B."/>
            <person name="Jeske O."/>
            <person name="Meyerdierks A."/>
            <person name="Storesund J.E."/>
            <person name="Kallscheuer N."/>
            <person name="Luecker S."/>
            <person name="Lage O.M."/>
            <person name="Pohl T."/>
            <person name="Merkel B.J."/>
            <person name="Hornburger P."/>
            <person name="Mueller R.-W."/>
            <person name="Bruemmer F."/>
            <person name="Labrenz M."/>
            <person name="Spormann A.M."/>
            <person name="Op den Camp H."/>
            <person name="Overmann J."/>
            <person name="Amann R."/>
            <person name="Jetten M.S.M."/>
            <person name="Mascher T."/>
            <person name="Medema M.H."/>
            <person name="Devos D.P."/>
            <person name="Kaster A.-K."/>
            <person name="Ovreas L."/>
            <person name="Rohde M."/>
            <person name="Galperin M.Y."/>
            <person name="Jogler C."/>
        </authorList>
    </citation>
    <scope>NUCLEOTIDE SEQUENCE [LARGE SCALE GENOMIC DNA]</scope>
    <source>
        <strain evidence="6 7">OJF2</strain>
    </source>
</reference>
<accession>A0A5B9W0J6</accession>
<protein>
    <submittedName>
        <fullName evidence="6">Periplasmic serine endoprotease DegP</fullName>
        <ecNumber evidence="6">3.4.21.107</ecNumber>
    </submittedName>
</protein>
<dbReference type="EC" id="3.4.21.107" evidence="6"/>
<dbReference type="PROSITE" id="PS50106">
    <property type="entry name" value="PDZ"/>
    <property type="match status" value="1"/>
</dbReference>
<feature type="signal peptide" evidence="4">
    <location>
        <begin position="1"/>
        <end position="34"/>
    </location>
</feature>
<dbReference type="PRINTS" id="PR00834">
    <property type="entry name" value="PROTEASES2C"/>
</dbReference>
<dbReference type="InterPro" id="IPR036034">
    <property type="entry name" value="PDZ_sf"/>
</dbReference>
<dbReference type="SMART" id="SM00228">
    <property type="entry name" value="PDZ"/>
    <property type="match status" value="1"/>
</dbReference>
<dbReference type="InterPro" id="IPR001940">
    <property type="entry name" value="Peptidase_S1C"/>
</dbReference>
<evidence type="ECO:0000313" key="6">
    <source>
        <dbReference type="EMBL" id="QEH33475.1"/>
    </source>
</evidence>
<dbReference type="CDD" id="cd06779">
    <property type="entry name" value="cpPDZ_Deg_HtrA-like"/>
    <property type="match status" value="1"/>
</dbReference>
<evidence type="ECO:0000256" key="1">
    <source>
        <dbReference type="ARBA" id="ARBA00022670"/>
    </source>
</evidence>
<dbReference type="Gene3D" id="2.40.10.120">
    <property type="match status" value="1"/>
</dbReference>
<evidence type="ECO:0000259" key="5">
    <source>
        <dbReference type="PROSITE" id="PS50106"/>
    </source>
</evidence>
<feature type="chain" id="PRO_5022936692" evidence="4">
    <location>
        <begin position="35"/>
        <end position="660"/>
    </location>
</feature>
<keyword evidence="4" id="KW-0732">Signal</keyword>
<feature type="compositionally biased region" description="Basic and acidic residues" evidence="3">
    <location>
        <begin position="535"/>
        <end position="571"/>
    </location>
</feature>
<dbReference type="EMBL" id="CP042997">
    <property type="protein sequence ID" value="QEH33475.1"/>
    <property type="molecule type" value="Genomic_DNA"/>
</dbReference>
<proteinExistence type="predicted"/>
<name>A0A5B9W0J6_9BACT</name>